<keyword evidence="9 10" id="KW-0472">Membrane</keyword>
<proteinExistence type="inferred from homology"/>
<evidence type="ECO:0000256" key="10">
    <source>
        <dbReference type="SAM" id="Phobius"/>
    </source>
</evidence>
<dbReference type="GO" id="GO:0012505">
    <property type="term" value="C:endomembrane system"/>
    <property type="evidence" value="ECO:0007669"/>
    <property type="project" value="UniProtKB-SubCell"/>
</dbReference>
<dbReference type="AlphaFoldDB" id="A0AAU9PDT8"/>
<reference evidence="11 12" key="1">
    <citation type="submission" date="2022-01" db="EMBL/GenBank/DDBJ databases">
        <authorList>
            <person name="Xiong W."/>
            <person name="Schranz E."/>
        </authorList>
    </citation>
    <scope>NUCLEOTIDE SEQUENCE [LARGE SCALE GENOMIC DNA]</scope>
</reference>
<evidence type="ECO:0000256" key="6">
    <source>
        <dbReference type="ARBA" id="ARBA00022692"/>
    </source>
</evidence>
<feature type="transmembrane region" description="Helical" evidence="10">
    <location>
        <begin position="41"/>
        <end position="63"/>
    </location>
</feature>
<evidence type="ECO:0000256" key="9">
    <source>
        <dbReference type="ARBA" id="ARBA00023136"/>
    </source>
</evidence>
<name>A0AAU9PDT8_9ASTR</name>
<evidence type="ECO:0000256" key="2">
    <source>
        <dbReference type="ARBA" id="ARBA00004236"/>
    </source>
</evidence>
<protein>
    <recommendedName>
        <fullName evidence="13">Voltage-dependent anion channel</fullName>
    </recommendedName>
</protein>
<feature type="transmembrane region" description="Helical" evidence="10">
    <location>
        <begin position="235"/>
        <end position="253"/>
    </location>
</feature>
<dbReference type="InterPro" id="IPR004695">
    <property type="entry name" value="SLAC1/Mae1/Ssu1/TehA"/>
</dbReference>
<organism evidence="11 12">
    <name type="scientific">Lactuca virosa</name>
    <dbReference type="NCBI Taxonomy" id="75947"/>
    <lineage>
        <taxon>Eukaryota</taxon>
        <taxon>Viridiplantae</taxon>
        <taxon>Streptophyta</taxon>
        <taxon>Embryophyta</taxon>
        <taxon>Tracheophyta</taxon>
        <taxon>Spermatophyta</taxon>
        <taxon>Magnoliopsida</taxon>
        <taxon>eudicotyledons</taxon>
        <taxon>Gunneridae</taxon>
        <taxon>Pentapetalae</taxon>
        <taxon>asterids</taxon>
        <taxon>campanulids</taxon>
        <taxon>Asterales</taxon>
        <taxon>Asteraceae</taxon>
        <taxon>Cichorioideae</taxon>
        <taxon>Cichorieae</taxon>
        <taxon>Lactucinae</taxon>
        <taxon>Lactuca</taxon>
    </lineage>
</organism>
<feature type="transmembrane region" description="Helical" evidence="10">
    <location>
        <begin position="293"/>
        <end position="316"/>
    </location>
</feature>
<feature type="transmembrane region" description="Helical" evidence="10">
    <location>
        <begin position="211"/>
        <end position="229"/>
    </location>
</feature>
<keyword evidence="12" id="KW-1185">Reference proteome</keyword>
<feature type="transmembrane region" description="Helical" evidence="10">
    <location>
        <begin position="265"/>
        <end position="287"/>
    </location>
</feature>
<dbReference type="InterPro" id="IPR038665">
    <property type="entry name" value="Voltage-dep_anion_channel_sf"/>
</dbReference>
<feature type="transmembrane region" description="Helical" evidence="10">
    <location>
        <begin position="83"/>
        <end position="108"/>
    </location>
</feature>
<dbReference type="GO" id="GO:0008308">
    <property type="term" value="F:voltage-gated monoatomic anion channel activity"/>
    <property type="evidence" value="ECO:0007669"/>
    <property type="project" value="InterPro"/>
</dbReference>
<dbReference type="InterPro" id="IPR030183">
    <property type="entry name" value="SLAC/SLAH"/>
</dbReference>
<dbReference type="PANTHER" id="PTHR31269">
    <property type="entry name" value="S-TYPE ANION CHANNEL SLAH3"/>
    <property type="match status" value="1"/>
</dbReference>
<sequence length="342" mass="38861">MVQPQSKLDVVIESPTSKHQEHAVKPYNIENQEKTKKKPSVIANINASYFRICISLAGQALLWKTLSEDTNMGPTFRNLFLKLPSTAFFLLWCLSLCVLVSLSILYVLRCIFYFNMVKAEFHHHVGVNYLFAPWISWLLLLLSAPSFILRHKYSCEYLWWLLIIPVVGLDVKVYGQWFTTEKRFLSMVANPTSQLSRLSGSNHIPSKLRPVFFLFVAAPSMAALAWKSIKGSFDIQCKMLFFLSLFLFTSLASRPMLFKKSVKEFSVAWWAFSFPLTFLALAATAYAQQVKSLTATGLAVVLSTISVLVFLLLLVFSTLKIDSLLHKPILKFSNDSVSYNLN</sequence>
<comment type="caution">
    <text evidence="11">The sequence shown here is derived from an EMBL/GenBank/DDBJ whole genome shotgun (WGS) entry which is preliminary data.</text>
</comment>
<evidence type="ECO:0000313" key="11">
    <source>
        <dbReference type="EMBL" id="CAH1448259.1"/>
    </source>
</evidence>
<evidence type="ECO:0000256" key="1">
    <source>
        <dbReference type="ARBA" id="ARBA00004127"/>
    </source>
</evidence>
<evidence type="ECO:0000313" key="12">
    <source>
        <dbReference type="Proteomes" id="UP001157418"/>
    </source>
</evidence>
<dbReference type="Gene3D" id="1.50.10.150">
    <property type="entry name" value="Voltage-dependent anion channel"/>
    <property type="match status" value="1"/>
</dbReference>
<dbReference type="Proteomes" id="UP001157418">
    <property type="component" value="Unassembled WGS sequence"/>
</dbReference>
<keyword evidence="8" id="KW-0406">Ion transport</keyword>
<dbReference type="PANTHER" id="PTHR31269:SF60">
    <property type="entry name" value="S-TYPE ANION CHANNEL SLAH1"/>
    <property type="match status" value="1"/>
</dbReference>
<evidence type="ECO:0000256" key="5">
    <source>
        <dbReference type="ARBA" id="ARBA00022475"/>
    </source>
</evidence>
<dbReference type="Pfam" id="PF03595">
    <property type="entry name" value="SLAC1"/>
    <property type="match status" value="2"/>
</dbReference>
<keyword evidence="7 10" id="KW-1133">Transmembrane helix</keyword>
<feature type="transmembrane region" description="Helical" evidence="10">
    <location>
        <begin position="157"/>
        <end position="175"/>
    </location>
</feature>
<comment type="similarity">
    <text evidence="3">Belongs to the SLAC1 S-type anion channel family.</text>
</comment>
<dbReference type="GO" id="GO:0006873">
    <property type="term" value="P:intracellular monoatomic ion homeostasis"/>
    <property type="evidence" value="ECO:0007669"/>
    <property type="project" value="InterPro"/>
</dbReference>
<dbReference type="GO" id="GO:0005886">
    <property type="term" value="C:plasma membrane"/>
    <property type="evidence" value="ECO:0007669"/>
    <property type="project" value="UniProtKB-SubCell"/>
</dbReference>
<evidence type="ECO:0000256" key="8">
    <source>
        <dbReference type="ARBA" id="ARBA00023065"/>
    </source>
</evidence>
<keyword evidence="6 10" id="KW-0812">Transmembrane</keyword>
<feature type="transmembrane region" description="Helical" evidence="10">
    <location>
        <begin position="129"/>
        <end position="151"/>
    </location>
</feature>
<evidence type="ECO:0000256" key="7">
    <source>
        <dbReference type="ARBA" id="ARBA00022989"/>
    </source>
</evidence>
<evidence type="ECO:0000256" key="3">
    <source>
        <dbReference type="ARBA" id="ARBA00007808"/>
    </source>
</evidence>
<accession>A0AAU9PDT8</accession>
<evidence type="ECO:0000256" key="4">
    <source>
        <dbReference type="ARBA" id="ARBA00022448"/>
    </source>
</evidence>
<comment type="subcellular location">
    <subcellularLocation>
        <location evidence="2">Cell membrane</location>
    </subcellularLocation>
    <subcellularLocation>
        <location evidence="1">Endomembrane system</location>
        <topology evidence="1">Multi-pass membrane protein</topology>
    </subcellularLocation>
</comment>
<dbReference type="EMBL" id="CAKMRJ010005634">
    <property type="protein sequence ID" value="CAH1448259.1"/>
    <property type="molecule type" value="Genomic_DNA"/>
</dbReference>
<keyword evidence="5" id="KW-1003">Cell membrane</keyword>
<evidence type="ECO:0008006" key="13">
    <source>
        <dbReference type="Google" id="ProtNLM"/>
    </source>
</evidence>
<keyword evidence="4" id="KW-0813">Transport</keyword>
<gene>
    <name evidence="11" type="ORF">LVIROSA_LOCUS33816</name>
</gene>